<dbReference type="Proteomes" id="UP000194857">
    <property type="component" value="Unassembled WGS sequence"/>
</dbReference>
<evidence type="ECO:0000313" key="1">
    <source>
        <dbReference type="EMBL" id="OTI63367.1"/>
    </source>
</evidence>
<sequence length="117" mass="13466">MRPKTKLVTLHLYKYTRTEYSEVVEVPANICPSELKRLAEERFEGLDSKAFKRNQRYKKREVFVSDEGLPRSKTNASLIALRDGTGALVVREREVPLAPPFQECSASAPLKKEYTRH</sequence>
<reference evidence="1 2" key="1">
    <citation type="submission" date="2017-05" db="EMBL/GenBank/DDBJ databases">
        <authorList>
            <person name="Song R."/>
            <person name="Chenine A.L."/>
            <person name="Ruprecht R.M."/>
        </authorList>
    </citation>
    <scope>NUCLEOTIDE SEQUENCE [LARGE SCALE GENOMIC DNA]</scope>
    <source>
        <strain evidence="1 2">S567_C10_BS</strain>
    </source>
</reference>
<proteinExistence type="predicted"/>
<name>A0A241XSH7_PSEAI</name>
<comment type="caution">
    <text evidence="1">The sequence shown here is derived from an EMBL/GenBank/DDBJ whole genome shotgun (WGS) entry which is preliminary data.</text>
</comment>
<evidence type="ECO:0000313" key="2">
    <source>
        <dbReference type="Proteomes" id="UP000194857"/>
    </source>
</evidence>
<protein>
    <submittedName>
        <fullName evidence="1">Uncharacterized protein</fullName>
    </submittedName>
</protein>
<organism evidence="1 2">
    <name type="scientific">Pseudomonas aeruginosa</name>
    <dbReference type="NCBI Taxonomy" id="287"/>
    <lineage>
        <taxon>Bacteria</taxon>
        <taxon>Pseudomonadati</taxon>
        <taxon>Pseudomonadota</taxon>
        <taxon>Gammaproteobacteria</taxon>
        <taxon>Pseudomonadales</taxon>
        <taxon>Pseudomonadaceae</taxon>
        <taxon>Pseudomonas</taxon>
    </lineage>
</organism>
<dbReference type="AlphaFoldDB" id="A0A241XSH7"/>
<dbReference type="EMBL" id="NFFZ01000004">
    <property type="protein sequence ID" value="OTI63367.1"/>
    <property type="molecule type" value="Genomic_DNA"/>
</dbReference>
<dbReference type="RefSeq" id="WP_065327350.1">
    <property type="nucleotide sequence ID" value="NZ_NFFZ01000004.1"/>
</dbReference>
<accession>A0A241XSH7</accession>
<gene>
    <name evidence="1" type="ORF">CAZ10_11115</name>
</gene>